<dbReference type="eggNOG" id="COG0754">
    <property type="taxonomic scope" value="Bacteria"/>
</dbReference>
<dbReference type="Gene3D" id="3.30.1490.330">
    <property type="match status" value="1"/>
</dbReference>
<dbReference type="InterPro" id="IPR005494">
    <property type="entry name" value="GSPS_pre-ATP-grasp-like_dom"/>
</dbReference>
<keyword evidence="1" id="KW-0436">Ligase</keyword>
<evidence type="ECO:0000256" key="1">
    <source>
        <dbReference type="ARBA" id="ARBA00022598"/>
    </source>
</evidence>
<dbReference type="InterPro" id="IPR016185">
    <property type="entry name" value="PreATP-grasp_dom_sf"/>
</dbReference>
<dbReference type="Pfam" id="PF03738">
    <property type="entry name" value="GSP_synth"/>
    <property type="match status" value="1"/>
</dbReference>
<dbReference type="STRING" id="871968.DESME_03510"/>
<dbReference type="SUPFAM" id="SSF56059">
    <property type="entry name" value="Glutathione synthetase ATP-binding domain-like"/>
    <property type="match status" value="1"/>
</dbReference>
<keyword evidence="5" id="KW-0460">Magnesium</keyword>
<dbReference type="OrthoDB" id="9765517at2"/>
<name>W0E5V6_9FIRM</name>
<feature type="domain" description="Glutathionylspermidine synthase pre-ATP-grasp-like" evidence="6">
    <location>
        <begin position="21"/>
        <end position="407"/>
    </location>
</feature>
<dbReference type="GO" id="GO:0046872">
    <property type="term" value="F:metal ion binding"/>
    <property type="evidence" value="ECO:0007669"/>
    <property type="project" value="UniProtKB-KW"/>
</dbReference>
<protein>
    <submittedName>
        <fullName evidence="7">Glutathionylspermidine synthase</fullName>
    </submittedName>
</protein>
<evidence type="ECO:0000313" key="8">
    <source>
        <dbReference type="Proteomes" id="UP000010847"/>
    </source>
</evidence>
<evidence type="ECO:0000256" key="3">
    <source>
        <dbReference type="ARBA" id="ARBA00022741"/>
    </source>
</evidence>
<dbReference type="GO" id="GO:0016874">
    <property type="term" value="F:ligase activity"/>
    <property type="evidence" value="ECO:0007669"/>
    <property type="project" value="UniProtKB-KW"/>
</dbReference>
<evidence type="ECO:0000256" key="2">
    <source>
        <dbReference type="ARBA" id="ARBA00022723"/>
    </source>
</evidence>
<keyword evidence="4" id="KW-0067">ATP-binding</keyword>
<dbReference type="GO" id="GO:0005524">
    <property type="term" value="F:ATP binding"/>
    <property type="evidence" value="ECO:0007669"/>
    <property type="project" value="UniProtKB-KW"/>
</dbReference>
<evidence type="ECO:0000313" key="7">
    <source>
        <dbReference type="EMBL" id="AHF06225.1"/>
    </source>
</evidence>
<keyword evidence="8" id="KW-1185">Reference proteome</keyword>
<dbReference type="HOGENOM" id="CLU_036484_0_0_9"/>
<accession>W0E5V6</accession>
<evidence type="ECO:0000259" key="6">
    <source>
        <dbReference type="Pfam" id="PF03738"/>
    </source>
</evidence>
<reference evidence="7 8" key="1">
    <citation type="submission" date="2013-12" db="EMBL/GenBank/DDBJ databases">
        <authorList>
            <consortium name="DOE Joint Genome Institute"/>
            <person name="Smidt H."/>
            <person name="Huntemann M."/>
            <person name="Han J."/>
            <person name="Chen A."/>
            <person name="Kyrpides N."/>
            <person name="Mavromatis K."/>
            <person name="Markowitz V."/>
            <person name="Palaniappan K."/>
            <person name="Ivanova N."/>
            <person name="Schaumberg A."/>
            <person name="Pati A."/>
            <person name="Liolios K."/>
            <person name="Nordberg H.P."/>
            <person name="Cantor M.N."/>
            <person name="Hua S.X."/>
            <person name="Woyke T."/>
        </authorList>
    </citation>
    <scope>NUCLEOTIDE SEQUENCE [LARGE SCALE GENOMIC DNA]</scope>
    <source>
        <strain evidence="8">DSM 15288</strain>
    </source>
</reference>
<evidence type="ECO:0000256" key="5">
    <source>
        <dbReference type="ARBA" id="ARBA00022842"/>
    </source>
</evidence>
<dbReference type="EMBL" id="CP007032">
    <property type="protein sequence ID" value="AHF06225.1"/>
    <property type="molecule type" value="Genomic_DNA"/>
</dbReference>
<dbReference type="AlphaFoldDB" id="W0E5V6"/>
<keyword evidence="2" id="KW-0479">Metal-binding</keyword>
<dbReference type="KEGG" id="dmt:DESME_03510"/>
<dbReference type="Proteomes" id="UP000010847">
    <property type="component" value="Chromosome"/>
</dbReference>
<keyword evidence="3" id="KW-0547">Nucleotide-binding</keyword>
<gene>
    <name evidence="7" type="ORF">DESME_03510</name>
</gene>
<evidence type="ECO:0000256" key="4">
    <source>
        <dbReference type="ARBA" id="ARBA00022840"/>
    </source>
</evidence>
<organism evidence="7 8">
    <name type="scientific">Desulfitobacterium metallireducens DSM 15288</name>
    <dbReference type="NCBI Taxonomy" id="871968"/>
    <lineage>
        <taxon>Bacteria</taxon>
        <taxon>Bacillati</taxon>
        <taxon>Bacillota</taxon>
        <taxon>Clostridia</taxon>
        <taxon>Eubacteriales</taxon>
        <taxon>Desulfitobacteriaceae</taxon>
        <taxon>Desulfitobacterium</taxon>
    </lineage>
</organism>
<dbReference type="RefSeq" id="WP_006715282.1">
    <property type="nucleotide sequence ID" value="NZ_CP007032.1"/>
</dbReference>
<dbReference type="SUPFAM" id="SSF52440">
    <property type="entry name" value="PreATP-grasp domain"/>
    <property type="match status" value="1"/>
</dbReference>
<sequence length="416" mass="47673">MNRGNYPEVREQFYGSIREVFSWDWIDGNEYGLAEMHYITPEFRKEVAYATEELGKIYAKTVLRVQQSPDNLLEMLGIPIEAFAAIRLPIMPDIPTLIGRFDFANTPQGIKMLEFNADTPTSVVEAFYVNGKACEFFGAGDPNEGQEQEITRAFQKILKRYHDFGYETENIIFSSLDWHEEDRGTVHYLLKVSGVSGYFVPLENLRVVEDELHALIEGEYRKVDVWYRLHALEKLAEEKDEDEYPTGAHVLDMISRGKLAIINPPSAFIAQTKALQALIWGLHEAKEFYTDSEQTIIERYMLPTYMENPFLGQEAFVAKPIYGREGGAVSIFQADGSVLEKDQDEFYWEQPMIYQKFVEMEEVESMTVSGPYKGRLLWGSFLIGGKASALSARIGERITGNLSYFLPSGYYRRLGY</sequence>
<proteinExistence type="predicted"/>